<reference evidence="1 2" key="1">
    <citation type="submission" date="2018-10" db="EMBL/GenBank/DDBJ databases">
        <title>Genome assembly for a Yunnan-Guizhou Plateau 3E fish, Anabarilius grahami (Regan), and its evolutionary and genetic applications.</title>
        <authorList>
            <person name="Jiang W."/>
        </authorList>
    </citation>
    <scope>NUCLEOTIDE SEQUENCE [LARGE SCALE GENOMIC DNA]</scope>
    <source>
        <strain evidence="1">AG-KIZ</strain>
        <tissue evidence="1">Muscle</tissue>
    </source>
</reference>
<organism evidence="1 2">
    <name type="scientific">Anabarilius grahami</name>
    <name type="common">Kanglang fish</name>
    <name type="synonym">Barilius grahami</name>
    <dbReference type="NCBI Taxonomy" id="495550"/>
    <lineage>
        <taxon>Eukaryota</taxon>
        <taxon>Metazoa</taxon>
        <taxon>Chordata</taxon>
        <taxon>Craniata</taxon>
        <taxon>Vertebrata</taxon>
        <taxon>Euteleostomi</taxon>
        <taxon>Actinopterygii</taxon>
        <taxon>Neopterygii</taxon>
        <taxon>Teleostei</taxon>
        <taxon>Ostariophysi</taxon>
        <taxon>Cypriniformes</taxon>
        <taxon>Xenocyprididae</taxon>
        <taxon>Xenocypridinae</taxon>
        <taxon>Xenocypridinae incertae sedis</taxon>
        <taxon>Anabarilius</taxon>
    </lineage>
</organism>
<accession>A0A3N0YTU1</accession>
<sequence length="125" mass="13688">MKEKVRKSQFKKPCIMTLQAHVGTGFIAIRTAEAETPTSLFQSLEVMVKELKDLQSPEGDLLLRKPGRSVLQGISSLRAACPLLCARRAGNGSDWGPGDLCLNQTVQYVPTQAPQPPSSKQRKEP</sequence>
<protein>
    <submittedName>
        <fullName evidence="1">Uncharacterized protein</fullName>
    </submittedName>
</protein>
<proteinExistence type="predicted"/>
<keyword evidence="2" id="KW-1185">Reference proteome</keyword>
<dbReference type="EMBL" id="RJVU01026577">
    <property type="protein sequence ID" value="ROL49617.1"/>
    <property type="molecule type" value="Genomic_DNA"/>
</dbReference>
<gene>
    <name evidence="1" type="ORF">DPX16_15943</name>
</gene>
<evidence type="ECO:0000313" key="1">
    <source>
        <dbReference type="EMBL" id="ROL49617.1"/>
    </source>
</evidence>
<dbReference type="Proteomes" id="UP000281406">
    <property type="component" value="Unassembled WGS sequence"/>
</dbReference>
<dbReference type="AlphaFoldDB" id="A0A3N0YTU1"/>
<evidence type="ECO:0000313" key="2">
    <source>
        <dbReference type="Proteomes" id="UP000281406"/>
    </source>
</evidence>
<name>A0A3N0YTU1_ANAGA</name>
<comment type="caution">
    <text evidence="1">The sequence shown here is derived from an EMBL/GenBank/DDBJ whole genome shotgun (WGS) entry which is preliminary data.</text>
</comment>